<keyword evidence="1" id="KW-1133">Transmembrane helix</keyword>
<dbReference type="EMBL" id="SULI01000006">
    <property type="protein sequence ID" value="TKZ21194.1"/>
    <property type="molecule type" value="Genomic_DNA"/>
</dbReference>
<keyword evidence="1" id="KW-0812">Transmembrane</keyword>
<gene>
    <name evidence="3" type="ORF">FAP39_07145</name>
</gene>
<feature type="transmembrane region" description="Helical" evidence="1">
    <location>
        <begin position="284"/>
        <end position="305"/>
    </location>
</feature>
<reference evidence="3 4" key="1">
    <citation type="submission" date="2019-04" db="EMBL/GenBank/DDBJ databases">
        <title>Genome sequence of Pelagicola litoralis CL-ES2.</title>
        <authorList>
            <person name="Cao J."/>
        </authorList>
    </citation>
    <scope>NUCLEOTIDE SEQUENCE [LARGE SCALE GENOMIC DNA]</scope>
    <source>
        <strain evidence="3 4">CL-ES2</strain>
    </source>
</reference>
<evidence type="ECO:0000313" key="4">
    <source>
        <dbReference type="Proteomes" id="UP000306575"/>
    </source>
</evidence>
<dbReference type="InterPro" id="IPR006201">
    <property type="entry name" value="Neur_channel"/>
</dbReference>
<dbReference type="InterPro" id="IPR038050">
    <property type="entry name" value="Neuro_actylchol_rec"/>
</dbReference>
<feature type="transmembrane region" description="Helical" evidence="1">
    <location>
        <begin position="251"/>
        <end position="272"/>
    </location>
</feature>
<name>A0A4U7N993_9RHOB</name>
<dbReference type="PROSITE" id="PS51257">
    <property type="entry name" value="PROKAR_LIPOPROTEIN"/>
    <property type="match status" value="1"/>
</dbReference>
<proteinExistence type="predicted"/>
<keyword evidence="4" id="KW-1185">Reference proteome</keyword>
<keyword evidence="1" id="KW-0472">Membrane</keyword>
<evidence type="ECO:0000259" key="2">
    <source>
        <dbReference type="Pfam" id="PF02931"/>
    </source>
</evidence>
<dbReference type="InterPro" id="IPR036734">
    <property type="entry name" value="Neur_chan_lig-bd_sf"/>
</dbReference>
<dbReference type="Gene3D" id="1.20.58.390">
    <property type="entry name" value="Neurotransmitter-gated ion-channel transmembrane domain"/>
    <property type="match status" value="1"/>
</dbReference>
<dbReference type="GO" id="GO:0016020">
    <property type="term" value="C:membrane"/>
    <property type="evidence" value="ECO:0007669"/>
    <property type="project" value="InterPro"/>
</dbReference>
<dbReference type="Proteomes" id="UP000306575">
    <property type="component" value="Unassembled WGS sequence"/>
</dbReference>
<evidence type="ECO:0000256" key="1">
    <source>
        <dbReference type="SAM" id="Phobius"/>
    </source>
</evidence>
<feature type="transmembrane region" description="Helical" evidence="1">
    <location>
        <begin position="311"/>
        <end position="330"/>
    </location>
</feature>
<dbReference type="PANTHER" id="PTHR18945">
    <property type="entry name" value="NEUROTRANSMITTER GATED ION CHANNEL"/>
    <property type="match status" value="1"/>
</dbReference>
<dbReference type="GO" id="GO:0004888">
    <property type="term" value="F:transmembrane signaling receptor activity"/>
    <property type="evidence" value="ECO:0007669"/>
    <property type="project" value="InterPro"/>
</dbReference>
<sequence length="371" mass="42521">MMVCHKTRLQNEPISMSRLFHFFLIHLGILILGCLALSQSGVAEGFGDETIGEFQSRTDVPLEVGVGIQIEQITFVDQQAENFGVVASIVMKMHIPELAFDAEAYGKPYQVHSPEDFIKLAREKLVVLPAFIIANQQGRRFTQQHLVLLEASGDIKYVERFSTTLQAPYFNFRKYPFDSQIFYLEVSSLFSESFIKFTPIDDLSGLGDLLGEEEWVLHSPKMVTKTIEGITGEPTSQVALSFQAHRHLQFYLLRLLLPLLMILFVSWATFFLEEYRRRIDMANANLLVFVAFNFAISSTLPRLGYLTFLDSLLAGMFVITGSMVLVNIALRRLKIKDREDLARKIDRYLVIWVYPLMYVGFLLWAARYFLI</sequence>
<dbReference type="InterPro" id="IPR006202">
    <property type="entry name" value="Neur_chan_lig-bd"/>
</dbReference>
<feature type="domain" description="Neurotransmitter-gated ion-channel ligand-binding" evidence="2">
    <location>
        <begin position="60"/>
        <end position="247"/>
    </location>
</feature>
<dbReference type="OrthoDB" id="7069101at2"/>
<dbReference type="Gene3D" id="2.70.170.10">
    <property type="entry name" value="Neurotransmitter-gated ion-channel ligand-binding domain"/>
    <property type="match status" value="1"/>
</dbReference>
<organism evidence="3 4">
    <name type="scientific">Shimia litoralis</name>
    <dbReference type="NCBI Taxonomy" id="420403"/>
    <lineage>
        <taxon>Bacteria</taxon>
        <taxon>Pseudomonadati</taxon>
        <taxon>Pseudomonadota</taxon>
        <taxon>Alphaproteobacteria</taxon>
        <taxon>Rhodobacterales</taxon>
        <taxon>Roseobacteraceae</taxon>
    </lineage>
</organism>
<evidence type="ECO:0000313" key="3">
    <source>
        <dbReference type="EMBL" id="TKZ21194.1"/>
    </source>
</evidence>
<protein>
    <recommendedName>
        <fullName evidence="2">Neurotransmitter-gated ion-channel ligand-binding domain-containing protein</fullName>
    </recommendedName>
</protein>
<dbReference type="AlphaFoldDB" id="A0A4U7N993"/>
<feature type="transmembrane region" description="Helical" evidence="1">
    <location>
        <begin position="351"/>
        <end position="370"/>
    </location>
</feature>
<comment type="caution">
    <text evidence="3">The sequence shown here is derived from an EMBL/GenBank/DDBJ whole genome shotgun (WGS) entry which is preliminary data.</text>
</comment>
<dbReference type="Pfam" id="PF02931">
    <property type="entry name" value="Neur_chan_LBD"/>
    <property type="match status" value="1"/>
</dbReference>
<dbReference type="GO" id="GO:0005230">
    <property type="term" value="F:extracellular ligand-gated monoatomic ion channel activity"/>
    <property type="evidence" value="ECO:0007669"/>
    <property type="project" value="InterPro"/>
</dbReference>
<dbReference type="SUPFAM" id="SSF63712">
    <property type="entry name" value="Nicotinic receptor ligand binding domain-like"/>
    <property type="match status" value="1"/>
</dbReference>
<accession>A0A4U7N993</accession>